<keyword evidence="1 7" id="KW-0728">SH3 domain</keyword>
<evidence type="ECO:0000256" key="6">
    <source>
        <dbReference type="PROSITE-ProRule" id="PRU00125"/>
    </source>
</evidence>
<dbReference type="InterPro" id="IPR000900">
    <property type="entry name" value="Nebulin_repeat"/>
</dbReference>
<dbReference type="InterPro" id="IPR001781">
    <property type="entry name" value="Znf_LIM"/>
</dbReference>
<dbReference type="CDD" id="cd09447">
    <property type="entry name" value="LIM_LASP"/>
    <property type="match status" value="1"/>
</dbReference>
<evidence type="ECO:0000256" key="7">
    <source>
        <dbReference type="PROSITE-ProRule" id="PRU00192"/>
    </source>
</evidence>
<dbReference type="OMA" id="TPVYHHQ"/>
<dbReference type="PRINTS" id="PR00452">
    <property type="entry name" value="SH3DOMAIN"/>
</dbReference>
<evidence type="ECO:0000256" key="1">
    <source>
        <dbReference type="ARBA" id="ARBA00022443"/>
    </source>
</evidence>
<dbReference type="EnsemblMetazoa" id="XM_014389922.2">
    <property type="protein sequence ID" value="XP_014245408.1"/>
    <property type="gene ID" value="LOC106664310"/>
</dbReference>
<evidence type="ECO:0000256" key="8">
    <source>
        <dbReference type="SAM" id="MobiDB-lite"/>
    </source>
</evidence>
<dbReference type="Pfam" id="PF00018">
    <property type="entry name" value="SH3_1"/>
    <property type="match status" value="1"/>
</dbReference>
<evidence type="ECO:0000259" key="10">
    <source>
        <dbReference type="PROSITE" id="PS50023"/>
    </source>
</evidence>
<evidence type="ECO:0000256" key="3">
    <source>
        <dbReference type="ARBA" id="ARBA00022737"/>
    </source>
</evidence>
<dbReference type="SMART" id="SM00227">
    <property type="entry name" value="NEBU"/>
    <property type="match status" value="2"/>
</dbReference>
<dbReference type="InterPro" id="IPR051759">
    <property type="entry name" value="LIM-SH3_domain_protein"/>
</dbReference>
<dbReference type="GO" id="GO:0005737">
    <property type="term" value="C:cytoplasm"/>
    <property type="evidence" value="ECO:0007669"/>
    <property type="project" value="UniProtKB-ARBA"/>
</dbReference>
<dbReference type="OrthoDB" id="191061at2759"/>
<keyword evidence="12" id="KW-1185">Reference proteome</keyword>
<dbReference type="RefSeq" id="XP_014245408.1">
    <property type="nucleotide sequence ID" value="XM_014389922.2"/>
</dbReference>
<keyword evidence="2 6" id="KW-0479">Metal-binding</keyword>
<dbReference type="SMART" id="SM00132">
    <property type="entry name" value="LIM"/>
    <property type="match status" value="1"/>
</dbReference>
<dbReference type="CDD" id="cd11789">
    <property type="entry name" value="SH3_Nebulin_family_C"/>
    <property type="match status" value="1"/>
</dbReference>
<dbReference type="Proteomes" id="UP000494040">
    <property type="component" value="Unassembled WGS sequence"/>
</dbReference>
<feature type="domain" description="SH3" evidence="9">
    <location>
        <begin position="259"/>
        <end position="319"/>
    </location>
</feature>
<dbReference type="GO" id="GO:0051015">
    <property type="term" value="F:actin filament binding"/>
    <property type="evidence" value="ECO:0007669"/>
    <property type="project" value="TreeGrafter"/>
</dbReference>
<organism evidence="11 12">
    <name type="scientific">Cimex lectularius</name>
    <name type="common">Bed bug</name>
    <name type="synonym">Acanthia lectularia</name>
    <dbReference type="NCBI Taxonomy" id="79782"/>
    <lineage>
        <taxon>Eukaryota</taxon>
        <taxon>Metazoa</taxon>
        <taxon>Ecdysozoa</taxon>
        <taxon>Arthropoda</taxon>
        <taxon>Hexapoda</taxon>
        <taxon>Insecta</taxon>
        <taxon>Pterygota</taxon>
        <taxon>Neoptera</taxon>
        <taxon>Paraneoptera</taxon>
        <taxon>Hemiptera</taxon>
        <taxon>Heteroptera</taxon>
        <taxon>Panheteroptera</taxon>
        <taxon>Cimicomorpha</taxon>
        <taxon>Cimicidae</taxon>
        <taxon>Cimex</taxon>
    </lineage>
</organism>
<evidence type="ECO:0000256" key="4">
    <source>
        <dbReference type="ARBA" id="ARBA00022833"/>
    </source>
</evidence>
<feature type="domain" description="LIM zinc-binding" evidence="10">
    <location>
        <begin position="3"/>
        <end position="63"/>
    </location>
</feature>
<feature type="region of interest" description="Disordered" evidence="8">
    <location>
        <begin position="240"/>
        <end position="259"/>
    </location>
</feature>
<evidence type="ECO:0000259" key="9">
    <source>
        <dbReference type="PROSITE" id="PS50002"/>
    </source>
</evidence>
<dbReference type="SMART" id="SM00326">
    <property type="entry name" value="SH3"/>
    <property type="match status" value="1"/>
</dbReference>
<dbReference type="FunFam" id="2.30.30.40:FF:000007">
    <property type="entry name" value="nebulin isoform X1"/>
    <property type="match status" value="1"/>
</dbReference>
<protein>
    <recommendedName>
        <fullName evidence="13">Nebulin repeat protein</fullName>
    </recommendedName>
</protein>
<dbReference type="Pfam" id="PF00880">
    <property type="entry name" value="Nebulin"/>
    <property type="match status" value="2"/>
</dbReference>
<keyword evidence="3" id="KW-0677">Repeat</keyword>
<feature type="compositionally biased region" description="Low complexity" evidence="8">
    <location>
        <begin position="241"/>
        <end position="251"/>
    </location>
</feature>
<proteinExistence type="predicted"/>
<name>A0A8I6RL61_CIMLE</name>
<sequence length="319" mass="36229">MNKKCARCEKTVYPIEELKCLDKIWHKQCFKCQVCNMTLNMRNYKGFNKDPYCEAHIPKAKATTVADTPEMKRIAENTKLQSNVKYHAEFEKTKGKLTQVADDPETLRIKQNSRIISNVAYHGDLEKKAAMEQKRNINGEPVDTGPSAGDAENMNLKQHQEYNVRPPTHHHQQPVNRDYIHAEMNNKVQNSPYSARQTSTVIYTSERGPVNSPVGRQIGSIADLDPVNNYYGSLSSHNTNHQVVQHQQQPQQQPPPHRASGRVYRAMYDYEAQDRDEVSFIDGDIIVDCTAVDAGWMTGLVQRTGQMGMLPANYVEPAI</sequence>
<dbReference type="GO" id="GO:0046872">
    <property type="term" value="F:metal ion binding"/>
    <property type="evidence" value="ECO:0007669"/>
    <property type="project" value="UniProtKB-KW"/>
</dbReference>
<dbReference type="SUPFAM" id="SSF57716">
    <property type="entry name" value="Glucocorticoid receptor-like (DNA-binding domain)"/>
    <property type="match status" value="1"/>
</dbReference>
<dbReference type="Gene3D" id="2.30.30.40">
    <property type="entry name" value="SH3 Domains"/>
    <property type="match status" value="1"/>
</dbReference>
<dbReference type="PANTHER" id="PTHR46218">
    <property type="entry name" value="LASP"/>
    <property type="match status" value="1"/>
</dbReference>
<evidence type="ECO:0000256" key="2">
    <source>
        <dbReference type="ARBA" id="ARBA00022723"/>
    </source>
</evidence>
<dbReference type="PROSITE" id="PS50002">
    <property type="entry name" value="SH3"/>
    <property type="match status" value="1"/>
</dbReference>
<dbReference type="PANTHER" id="PTHR46218:SF4">
    <property type="entry name" value="LIM AND SH3 DOMAIN PROTEIN LASP"/>
    <property type="match status" value="1"/>
</dbReference>
<evidence type="ECO:0000256" key="5">
    <source>
        <dbReference type="ARBA" id="ARBA00023038"/>
    </source>
</evidence>
<evidence type="ECO:0000313" key="12">
    <source>
        <dbReference type="Proteomes" id="UP000494040"/>
    </source>
</evidence>
<dbReference type="GO" id="GO:0005925">
    <property type="term" value="C:focal adhesion"/>
    <property type="evidence" value="ECO:0007669"/>
    <property type="project" value="TreeGrafter"/>
</dbReference>
<dbReference type="SUPFAM" id="SSF50044">
    <property type="entry name" value="SH3-domain"/>
    <property type="match status" value="1"/>
</dbReference>
<dbReference type="GeneID" id="106664310"/>
<dbReference type="InterPro" id="IPR036028">
    <property type="entry name" value="SH3-like_dom_sf"/>
</dbReference>
<dbReference type="InterPro" id="IPR001452">
    <property type="entry name" value="SH3_domain"/>
</dbReference>
<dbReference type="PROSITE" id="PS50023">
    <property type="entry name" value="LIM_DOMAIN_2"/>
    <property type="match status" value="1"/>
</dbReference>
<keyword evidence="5 6" id="KW-0440">LIM domain</keyword>
<dbReference type="PROSITE" id="PS51216">
    <property type="entry name" value="NEBULIN"/>
    <property type="match status" value="2"/>
</dbReference>
<dbReference type="PROSITE" id="PS00478">
    <property type="entry name" value="LIM_DOMAIN_1"/>
    <property type="match status" value="1"/>
</dbReference>
<dbReference type="AlphaFoldDB" id="A0A8I6RL61"/>
<dbReference type="FunFam" id="2.10.110.10:FF:000087">
    <property type="entry name" value="LIM zinc-binding domain-containing Nebulette"/>
    <property type="match status" value="1"/>
</dbReference>
<accession>A0A8I6RL61</accession>
<dbReference type="Pfam" id="PF00412">
    <property type="entry name" value="LIM"/>
    <property type="match status" value="1"/>
</dbReference>
<dbReference type="Gene3D" id="2.10.110.10">
    <property type="entry name" value="Cysteine Rich Protein"/>
    <property type="match status" value="1"/>
</dbReference>
<evidence type="ECO:0008006" key="13">
    <source>
        <dbReference type="Google" id="ProtNLM"/>
    </source>
</evidence>
<evidence type="ECO:0000313" key="11">
    <source>
        <dbReference type="EnsemblMetazoa" id="XP_014245408.1"/>
    </source>
</evidence>
<keyword evidence="4 6" id="KW-0862">Zinc</keyword>
<dbReference type="KEGG" id="clec:106664310"/>
<reference evidence="11" key="1">
    <citation type="submission" date="2022-01" db="UniProtKB">
        <authorList>
            <consortium name="EnsemblMetazoa"/>
        </authorList>
    </citation>
    <scope>IDENTIFICATION</scope>
</reference>